<dbReference type="eggNOG" id="ENOG5032DBM">
    <property type="taxonomic scope" value="Bacteria"/>
</dbReference>
<evidence type="ECO:0000313" key="2">
    <source>
        <dbReference type="EMBL" id="ACV09346.1"/>
    </source>
</evidence>
<dbReference type="OrthoDB" id="5142080at2"/>
<organism evidence="2 3">
    <name type="scientific">Jonesia denitrificans (strain ATCC 14870 / DSM 20603 / BCRC 15368 / CIP 55.134 / JCM 11481 / NBRC 15587 / NCTC 10816 / Prevot 55134)</name>
    <name type="common">Listeria denitrificans</name>
    <dbReference type="NCBI Taxonomy" id="471856"/>
    <lineage>
        <taxon>Bacteria</taxon>
        <taxon>Bacillati</taxon>
        <taxon>Actinomycetota</taxon>
        <taxon>Actinomycetes</taxon>
        <taxon>Micrococcales</taxon>
        <taxon>Jonesiaceae</taxon>
        <taxon>Jonesia</taxon>
    </lineage>
</organism>
<dbReference type="HOGENOM" id="CLU_965688_0_0_11"/>
<evidence type="ECO:0000256" key="1">
    <source>
        <dbReference type="SAM" id="MobiDB-lite"/>
    </source>
</evidence>
<evidence type="ECO:0000313" key="3">
    <source>
        <dbReference type="Proteomes" id="UP000000628"/>
    </source>
</evidence>
<dbReference type="Proteomes" id="UP000000628">
    <property type="component" value="Chromosome"/>
</dbReference>
<accession>C7QYV7</accession>
<dbReference type="KEGG" id="jde:Jden_1700"/>
<name>C7QYV7_JONDD</name>
<dbReference type="AlphaFoldDB" id="C7QYV7"/>
<dbReference type="RefSeq" id="WP_015771974.1">
    <property type="nucleotide sequence ID" value="NC_013174.1"/>
</dbReference>
<reference evidence="2 3" key="1">
    <citation type="journal article" date="2009" name="Stand. Genomic Sci.">
        <title>Complete genome sequence of Jonesia denitrificans type strain (Prevot 55134).</title>
        <authorList>
            <person name="Pukall R."/>
            <person name="Gehrich-Schroter G."/>
            <person name="Lapidus A."/>
            <person name="Nolan M."/>
            <person name="Glavina Del Rio T."/>
            <person name="Lucas S."/>
            <person name="Chen F."/>
            <person name="Tice H."/>
            <person name="Pitluck S."/>
            <person name="Cheng J.F."/>
            <person name="Copeland A."/>
            <person name="Saunders E."/>
            <person name="Brettin T."/>
            <person name="Detter J.C."/>
            <person name="Bruce D."/>
            <person name="Goodwin L."/>
            <person name="Pati A."/>
            <person name="Ivanova N."/>
            <person name="Mavromatis K."/>
            <person name="Ovchinnikova G."/>
            <person name="Chen A."/>
            <person name="Palaniappan K."/>
            <person name="Land M."/>
            <person name="Hauser L."/>
            <person name="Chang Y.J."/>
            <person name="Jeffries C.D."/>
            <person name="Chain P."/>
            <person name="Goker M."/>
            <person name="Bristow J."/>
            <person name="Eisen J.A."/>
            <person name="Markowitz V."/>
            <person name="Hugenholtz P."/>
            <person name="Kyrpides N.C."/>
            <person name="Klenk H.P."/>
            <person name="Han C."/>
        </authorList>
    </citation>
    <scope>NUCLEOTIDE SEQUENCE [LARGE SCALE GENOMIC DNA]</scope>
    <source>
        <strain evidence="3">ATCC 14870 / DSM 20603 / BCRC 15368 / CIP 55.134 / JCM 11481 / NBRC 15587 / NCTC 10816 / Prevot 55134</strain>
    </source>
</reference>
<dbReference type="STRING" id="471856.Jden_1700"/>
<feature type="region of interest" description="Disordered" evidence="1">
    <location>
        <begin position="114"/>
        <end position="141"/>
    </location>
</feature>
<keyword evidence="3" id="KW-1185">Reference proteome</keyword>
<gene>
    <name evidence="2" type="ordered locus">Jden_1700</name>
</gene>
<sequence length="288" mass="30594">MSFFRRKPATHAPADVTERWSEQDTSVHLHIPFNGADREPAKTADELTQRIIATVNAVQAGEFGQSIPDGVQGATVTLVVDCGDTAITPLATQAIEVLRERLGKSMPIMVQSNPDAARTGAHGDTSAAVSLPTVPRTGPDGKKLGLWDSLKAAAEEQARAQSAAAGSPRAPRDTLTLPTYTWNDNATELQADIIVLGDAGDDEQTRTDVSYLVEQSLAALATPEVTSLVPAGTEGYGIRLTVTVNDDAAGDRTRQKLDEGKNQFANTRVIFDVTIASREDVKALLPPA</sequence>
<proteinExistence type="predicted"/>
<protein>
    <submittedName>
        <fullName evidence="2">Uncharacterized protein</fullName>
    </submittedName>
</protein>
<feature type="region of interest" description="Disordered" evidence="1">
    <location>
        <begin position="1"/>
        <end position="23"/>
    </location>
</feature>
<dbReference type="EMBL" id="CP001706">
    <property type="protein sequence ID" value="ACV09346.1"/>
    <property type="molecule type" value="Genomic_DNA"/>
</dbReference>